<keyword evidence="1" id="KW-0328">Glycosyltransferase</keyword>
<evidence type="ECO:0000256" key="3">
    <source>
        <dbReference type="ARBA" id="ARBA00024356"/>
    </source>
</evidence>
<keyword evidence="2" id="KW-0808">Transferase</keyword>
<dbReference type="PANTHER" id="PTHR34106">
    <property type="entry name" value="GLYCOSIDASE"/>
    <property type="match status" value="1"/>
</dbReference>
<dbReference type="AlphaFoldDB" id="A0A1G2URJ3"/>
<gene>
    <name evidence="4" type="ORF">A3G99_02900</name>
</gene>
<dbReference type="Pfam" id="PF04041">
    <property type="entry name" value="Glyco_hydro_130"/>
    <property type="match status" value="1"/>
</dbReference>
<dbReference type="PANTHER" id="PTHR34106:SF5">
    <property type="entry name" value="GLYCOSIDASE"/>
    <property type="match status" value="1"/>
</dbReference>
<sequence length="628" mass="70848">MGKKISKPKKLKNTEGIPLAVVSVNGGVCLLEKTLKKTGNHLFLSWSTDGLNFSGDKRQVEIKISPRKKEKIETCSNFSLSGTPTSFIMTYVRAGKTRDKDIFVIAKSKDLYAWTVKSEVIRGDSNQATVVYDKLLDLFILYKDGLFSKCQQTRTLTVWKESHSLLFTSRQGMFDSEHISIIGSLDTKDGLLVIYEASICKDWQTLLQIGGILFDNKDPKRIIWRSEAPLWQGVVELNTKSDKIIPIGFVYFQNSFLVYWTTSGGDLILSSFPSLFKDTDIYQYAILERFEKNPVIEPRTQHDWEVMGTFNPAVFQDEDGLHLFYRALGSDGISRIGYAYSKDGMHFDKRLPHPVFEPSFGLGFPDARLTTEPIGIHPAYYTSGGGWGGSEDPRVVKIDGDIYMSYVAFEGWNSVRVAITSIRVEDFKAGKWKWRNPKLISPEGEVHKNWVLFPEKINNKFAILHGIAPEILVDYIDSINDFQGYIKSPRPAGPQPGPPDSWDNILRGAGPPPLKTDLGWLLFYHAHGIQEPHKYKLGAMILDINEPSKILYRSKHSILCPDMHYENKGKPGVIYASGAVIKDGELRIYYGGGDRVVCIATTPLPEFLNYLKTGEPDCYELNKVLSRV</sequence>
<reference evidence="4 5" key="1">
    <citation type="journal article" date="2016" name="Nat. Commun.">
        <title>Thousands of microbial genomes shed light on interconnected biogeochemical processes in an aquifer system.</title>
        <authorList>
            <person name="Anantharaman K."/>
            <person name="Brown C.T."/>
            <person name="Hug L.A."/>
            <person name="Sharon I."/>
            <person name="Castelle C.J."/>
            <person name="Probst A.J."/>
            <person name="Thomas B.C."/>
            <person name="Singh A."/>
            <person name="Wilkins M.J."/>
            <person name="Karaoz U."/>
            <person name="Brodie E.L."/>
            <person name="Williams K.H."/>
            <person name="Hubbard S.S."/>
            <person name="Banfield J.F."/>
        </authorList>
    </citation>
    <scope>NUCLEOTIDE SEQUENCE [LARGE SCALE GENOMIC DNA]</scope>
</reference>
<dbReference type="InterPro" id="IPR023296">
    <property type="entry name" value="Glyco_hydro_beta-prop_sf"/>
</dbReference>
<protein>
    <recommendedName>
        <fullName evidence="6">Glycosidase</fullName>
    </recommendedName>
</protein>
<dbReference type="InterPro" id="IPR007184">
    <property type="entry name" value="Mannoside_phosphorylase"/>
</dbReference>
<comment type="similarity">
    <text evidence="3">Belongs to the glycosyl hydrolase 130 family.</text>
</comment>
<evidence type="ECO:0000313" key="4">
    <source>
        <dbReference type="EMBL" id="OHB12008.1"/>
    </source>
</evidence>
<evidence type="ECO:0000313" key="5">
    <source>
        <dbReference type="Proteomes" id="UP000176558"/>
    </source>
</evidence>
<accession>A0A1G2URJ3</accession>
<evidence type="ECO:0000256" key="2">
    <source>
        <dbReference type="ARBA" id="ARBA00022679"/>
    </source>
</evidence>
<evidence type="ECO:0008006" key="6">
    <source>
        <dbReference type="Google" id="ProtNLM"/>
    </source>
</evidence>
<organism evidence="4 5">
    <name type="scientific">Candidatus Zambryskibacteria bacterium RIFCSPLOWO2_12_FULL_39_23</name>
    <dbReference type="NCBI Taxonomy" id="1802776"/>
    <lineage>
        <taxon>Bacteria</taxon>
        <taxon>Candidatus Zambryskiibacteriota</taxon>
    </lineage>
</organism>
<comment type="caution">
    <text evidence="4">The sequence shown here is derived from an EMBL/GenBank/DDBJ whole genome shotgun (WGS) entry which is preliminary data.</text>
</comment>
<dbReference type="Gene3D" id="2.115.10.20">
    <property type="entry name" value="Glycosyl hydrolase domain, family 43"/>
    <property type="match status" value="2"/>
</dbReference>
<evidence type="ECO:0000256" key="1">
    <source>
        <dbReference type="ARBA" id="ARBA00022676"/>
    </source>
</evidence>
<dbReference type="CDD" id="cd18614">
    <property type="entry name" value="GH130"/>
    <property type="match status" value="1"/>
</dbReference>
<dbReference type="Proteomes" id="UP000176558">
    <property type="component" value="Unassembled WGS sequence"/>
</dbReference>
<proteinExistence type="inferred from homology"/>
<dbReference type="EMBL" id="MHWT01000024">
    <property type="protein sequence ID" value="OHB12008.1"/>
    <property type="molecule type" value="Genomic_DNA"/>
</dbReference>
<dbReference type="GO" id="GO:0016757">
    <property type="term" value="F:glycosyltransferase activity"/>
    <property type="evidence" value="ECO:0007669"/>
    <property type="project" value="UniProtKB-KW"/>
</dbReference>
<dbReference type="SUPFAM" id="SSF75005">
    <property type="entry name" value="Arabinanase/levansucrase/invertase"/>
    <property type="match status" value="1"/>
</dbReference>
<name>A0A1G2URJ3_9BACT</name>